<dbReference type="GO" id="GO:0005506">
    <property type="term" value="F:iron ion binding"/>
    <property type="evidence" value="ECO:0007669"/>
    <property type="project" value="InterPro"/>
</dbReference>
<gene>
    <name evidence="8" type="ORF">SBOR_2678</name>
</gene>
<evidence type="ECO:0000256" key="5">
    <source>
        <dbReference type="ARBA" id="ARBA00023004"/>
    </source>
</evidence>
<feature type="binding site" description="axial binding residue" evidence="7">
    <location>
        <position position="468"/>
    </location>
    <ligand>
        <name>heme</name>
        <dbReference type="ChEBI" id="CHEBI:30413"/>
    </ligand>
    <ligandPart>
        <name>Fe</name>
        <dbReference type="ChEBI" id="CHEBI:18248"/>
    </ligandPart>
</feature>
<dbReference type="AlphaFoldDB" id="W9CLP6"/>
<evidence type="ECO:0000256" key="7">
    <source>
        <dbReference type="PIRSR" id="PIRSR602403-1"/>
    </source>
</evidence>
<dbReference type="InterPro" id="IPR036396">
    <property type="entry name" value="Cyt_P450_sf"/>
</dbReference>
<evidence type="ECO:0000256" key="6">
    <source>
        <dbReference type="ARBA" id="ARBA00023026"/>
    </source>
</evidence>
<dbReference type="Pfam" id="PF00067">
    <property type="entry name" value="p450"/>
    <property type="match status" value="1"/>
</dbReference>
<accession>W9CLP6</accession>
<comment type="cofactor">
    <cofactor evidence="1 7">
        <name>heme</name>
        <dbReference type="ChEBI" id="CHEBI:30413"/>
    </cofactor>
</comment>
<dbReference type="OrthoDB" id="3366823at2759"/>
<evidence type="ECO:0000256" key="2">
    <source>
        <dbReference type="ARBA" id="ARBA00010617"/>
    </source>
</evidence>
<keyword evidence="4 7" id="KW-0479">Metal-binding</keyword>
<evidence type="ECO:0000313" key="9">
    <source>
        <dbReference type="Proteomes" id="UP000019487"/>
    </source>
</evidence>
<evidence type="ECO:0000313" key="8">
    <source>
        <dbReference type="EMBL" id="ESZ96943.1"/>
    </source>
</evidence>
<protein>
    <submittedName>
        <fullName evidence="8">Putative cytochrome p450</fullName>
    </submittedName>
</protein>
<dbReference type="GO" id="GO:0020037">
    <property type="term" value="F:heme binding"/>
    <property type="evidence" value="ECO:0007669"/>
    <property type="project" value="InterPro"/>
</dbReference>
<dbReference type="InterPro" id="IPR001128">
    <property type="entry name" value="Cyt_P450"/>
</dbReference>
<dbReference type="GO" id="GO:0008395">
    <property type="term" value="F:steroid hydroxylase activity"/>
    <property type="evidence" value="ECO:0007669"/>
    <property type="project" value="TreeGrafter"/>
</dbReference>
<dbReference type="SUPFAM" id="SSF48264">
    <property type="entry name" value="Cytochrome P450"/>
    <property type="match status" value="1"/>
</dbReference>
<keyword evidence="9" id="KW-1185">Reference proteome</keyword>
<evidence type="ECO:0000256" key="4">
    <source>
        <dbReference type="ARBA" id="ARBA00022723"/>
    </source>
</evidence>
<evidence type="ECO:0000256" key="1">
    <source>
        <dbReference type="ARBA" id="ARBA00001971"/>
    </source>
</evidence>
<dbReference type="PANTHER" id="PTHR24304:SF2">
    <property type="entry name" value="24-HYDROXYCHOLESTEROL 7-ALPHA-HYDROXYLASE"/>
    <property type="match status" value="1"/>
</dbReference>
<comment type="caution">
    <text evidence="8">The sequence shown here is derived from an EMBL/GenBank/DDBJ whole genome shotgun (WGS) entry which is preliminary data.</text>
</comment>
<dbReference type="PANTHER" id="PTHR24304">
    <property type="entry name" value="CYTOCHROME P450 FAMILY 7"/>
    <property type="match status" value="1"/>
</dbReference>
<keyword evidence="3 7" id="KW-0349">Heme</keyword>
<reference evidence="8 9" key="1">
    <citation type="journal article" date="2014" name="Genome Announc.">
        <title>Draft genome sequence of Sclerotinia borealis, a psychrophilic plant pathogenic fungus.</title>
        <authorList>
            <person name="Mardanov A.V."/>
            <person name="Beletsky A.V."/>
            <person name="Kadnikov V.V."/>
            <person name="Ignatov A.N."/>
            <person name="Ravin N.V."/>
        </authorList>
    </citation>
    <scope>NUCLEOTIDE SEQUENCE [LARGE SCALE GENOMIC DNA]</scope>
    <source>
        <strain evidence="9">F-4157</strain>
    </source>
</reference>
<dbReference type="InterPro" id="IPR002403">
    <property type="entry name" value="Cyt_P450_E_grp-IV"/>
</dbReference>
<keyword evidence="5 7" id="KW-0408">Iron</keyword>
<name>W9CLP6_SCLBF</name>
<comment type="similarity">
    <text evidence="2">Belongs to the cytochrome P450 family.</text>
</comment>
<dbReference type="HOGENOM" id="CLU_018012_3_0_1"/>
<sequence>MLQDIALVVIKIVTHSVYSEVLSGIIASWLCWRLWTFTVLPVFQPDAPKELPYLIPFLGHARSFIGNSEDLINRGKQYFNNNGEPFAITVGEKTLYILTEPEHVNEVYKNNTTLSWDAMLNDLLIGFGINPSIIDTLWKKMPIEIARQSRPDVDPAKVPPHLDTINASLTRSIDRHLKWSHLKARYPSLCTTRDSIRHLSLSQFCSDVLVGAVTRTFFGEKIYDIEPGLTEALQDFNTDAWMLVFQYPHGKNSRISKARRKILKAFDRTSRLPISERDDQAWLIKTCMSELEANGVGHEDRAALALMIYWALTLYSANINPYKLGFWMLTYILSDPTLHAQLLAETRPAFTHTHTQTDPNNPQQPQTQINIPHLLTQTLTPLLHSTYLETLRITSGSLSARKITHPTPISSKILSPPHTILLAFRQLQMDTRAFGSYPTHFDATRFLRDKSLASSLNFKPFGGGVNYCPGRFFAQQEMFVFVASVINKFESGGGDEVYIDLKRREDF</sequence>
<dbReference type="STRING" id="1432307.W9CLP6"/>
<dbReference type="GO" id="GO:0016705">
    <property type="term" value="F:oxidoreductase activity, acting on paired donors, with incorporation or reduction of molecular oxygen"/>
    <property type="evidence" value="ECO:0007669"/>
    <property type="project" value="InterPro"/>
</dbReference>
<keyword evidence="6" id="KW-0843">Virulence</keyword>
<dbReference type="Gene3D" id="1.10.630.10">
    <property type="entry name" value="Cytochrome P450"/>
    <property type="match status" value="1"/>
</dbReference>
<dbReference type="Proteomes" id="UP000019487">
    <property type="component" value="Unassembled WGS sequence"/>
</dbReference>
<dbReference type="CDD" id="cd11040">
    <property type="entry name" value="CYP7_CYP8-like"/>
    <property type="match status" value="1"/>
</dbReference>
<proteinExistence type="inferred from homology"/>
<dbReference type="EMBL" id="AYSA01000115">
    <property type="protein sequence ID" value="ESZ96943.1"/>
    <property type="molecule type" value="Genomic_DNA"/>
</dbReference>
<organism evidence="8 9">
    <name type="scientific">Sclerotinia borealis (strain F-4128)</name>
    <dbReference type="NCBI Taxonomy" id="1432307"/>
    <lineage>
        <taxon>Eukaryota</taxon>
        <taxon>Fungi</taxon>
        <taxon>Dikarya</taxon>
        <taxon>Ascomycota</taxon>
        <taxon>Pezizomycotina</taxon>
        <taxon>Leotiomycetes</taxon>
        <taxon>Helotiales</taxon>
        <taxon>Sclerotiniaceae</taxon>
        <taxon>Sclerotinia</taxon>
    </lineage>
</organism>
<evidence type="ECO:0000256" key="3">
    <source>
        <dbReference type="ARBA" id="ARBA00022617"/>
    </source>
</evidence>
<dbReference type="PRINTS" id="PR00465">
    <property type="entry name" value="EP450IV"/>
</dbReference>
<dbReference type="InterPro" id="IPR050529">
    <property type="entry name" value="CYP450_sterol_14alpha_dmase"/>
</dbReference>